<evidence type="ECO:0000256" key="1">
    <source>
        <dbReference type="SAM" id="MobiDB-lite"/>
    </source>
</evidence>
<dbReference type="EMBL" id="KE124035">
    <property type="protein sequence ID" value="EPB84569.1"/>
    <property type="molecule type" value="Genomic_DNA"/>
</dbReference>
<dbReference type="Proteomes" id="UP000014254">
    <property type="component" value="Unassembled WGS sequence"/>
</dbReference>
<name>S2J4J5_MUCC1</name>
<evidence type="ECO:0000313" key="3">
    <source>
        <dbReference type="Proteomes" id="UP000014254"/>
    </source>
</evidence>
<evidence type="ECO:0000313" key="2">
    <source>
        <dbReference type="EMBL" id="EPB84569.1"/>
    </source>
</evidence>
<dbReference type="OrthoDB" id="10330955at2759"/>
<dbReference type="VEuPathDB" id="FungiDB:HMPREF1544_08664"/>
<sequence>MNYMDKSTNFLDSDNESCDTVPCNEIDNEYSFYDHVVIEKEEARRYKEAEGLSVPTGVFPRSDGAEKDADEEGKGDEEACEEEGVEVRLPTVGEENEEEEDEYDAYYDAEQYEDESLIPNDMSTYSEMSIDMEVYGDIDGTAAVEVMQVDGSGCGWYPTVNEDIEMKNAPFIDVEMLDADEGDDAQGALYFYGVTSQGKFIERGFDTEMEQISNPRMIALVSTDTTSARSCPIYTSVRCITARSFH</sequence>
<feature type="compositionally biased region" description="Acidic residues" evidence="1">
    <location>
        <begin position="68"/>
        <end position="79"/>
    </location>
</feature>
<protein>
    <submittedName>
        <fullName evidence="2">Uncharacterized protein</fullName>
    </submittedName>
</protein>
<proteinExistence type="predicted"/>
<gene>
    <name evidence="2" type="ORF">HMPREF1544_08664</name>
</gene>
<accession>S2J4J5</accession>
<reference evidence="3" key="1">
    <citation type="submission" date="2013-05" db="EMBL/GenBank/DDBJ databases">
        <title>The Genome sequence of Mucor circinelloides f. circinelloides 1006PhL.</title>
        <authorList>
            <consortium name="The Broad Institute Genomics Platform"/>
            <person name="Cuomo C."/>
            <person name="Earl A."/>
            <person name="Findley K."/>
            <person name="Lee S.C."/>
            <person name="Walker B."/>
            <person name="Young S."/>
            <person name="Zeng Q."/>
            <person name="Gargeya S."/>
            <person name="Fitzgerald M."/>
            <person name="Haas B."/>
            <person name="Abouelleil A."/>
            <person name="Allen A.W."/>
            <person name="Alvarado L."/>
            <person name="Arachchi H.M."/>
            <person name="Berlin A.M."/>
            <person name="Chapman S.B."/>
            <person name="Gainer-Dewar J."/>
            <person name="Goldberg J."/>
            <person name="Griggs A."/>
            <person name="Gujja S."/>
            <person name="Hansen M."/>
            <person name="Howarth C."/>
            <person name="Imamovic A."/>
            <person name="Ireland A."/>
            <person name="Larimer J."/>
            <person name="McCowan C."/>
            <person name="Murphy C."/>
            <person name="Pearson M."/>
            <person name="Poon T.W."/>
            <person name="Priest M."/>
            <person name="Roberts A."/>
            <person name="Saif S."/>
            <person name="Shea T."/>
            <person name="Sisk P."/>
            <person name="Sykes S."/>
            <person name="Wortman J."/>
            <person name="Nusbaum C."/>
            <person name="Birren B."/>
        </authorList>
    </citation>
    <scope>NUCLEOTIDE SEQUENCE [LARGE SCALE GENOMIC DNA]</scope>
    <source>
        <strain evidence="3">1006PhL</strain>
    </source>
</reference>
<organism evidence="2 3">
    <name type="scientific">Mucor circinelloides f. circinelloides (strain 1006PhL)</name>
    <name type="common">Mucormycosis agent</name>
    <name type="synonym">Calyptromyces circinelloides</name>
    <dbReference type="NCBI Taxonomy" id="1220926"/>
    <lineage>
        <taxon>Eukaryota</taxon>
        <taxon>Fungi</taxon>
        <taxon>Fungi incertae sedis</taxon>
        <taxon>Mucoromycota</taxon>
        <taxon>Mucoromycotina</taxon>
        <taxon>Mucoromycetes</taxon>
        <taxon>Mucorales</taxon>
        <taxon>Mucorineae</taxon>
        <taxon>Mucoraceae</taxon>
        <taxon>Mucor</taxon>
    </lineage>
</organism>
<keyword evidence="3" id="KW-1185">Reference proteome</keyword>
<dbReference type="InParanoid" id="S2J4J5"/>
<dbReference type="AlphaFoldDB" id="S2J4J5"/>
<feature type="region of interest" description="Disordered" evidence="1">
    <location>
        <begin position="46"/>
        <end position="79"/>
    </location>
</feature>